<accession>A0A9Q3W7Z7</accession>
<proteinExistence type="predicted"/>
<dbReference type="KEGG" id="axe:P40_00725"/>
<keyword evidence="2" id="KW-0732">Signal</keyword>
<feature type="signal peptide" evidence="2">
    <location>
        <begin position="1"/>
        <end position="18"/>
    </location>
</feature>
<keyword evidence="5" id="KW-1185">Reference proteome</keyword>
<evidence type="ECO:0000256" key="1">
    <source>
        <dbReference type="SAM" id="MobiDB-lite"/>
    </source>
</evidence>
<protein>
    <recommendedName>
        <fullName evidence="3">SecDF P1 head subdomain domain-containing protein</fullName>
    </recommendedName>
</protein>
<dbReference type="GeneID" id="94684898"/>
<dbReference type="RefSeq" id="WP_080530148.1">
    <property type="nucleotide sequence ID" value="NZ_CP012331.1"/>
</dbReference>
<dbReference type="EMBL" id="JAJVKT010000029">
    <property type="protein sequence ID" value="MCE7510714.1"/>
    <property type="molecule type" value="Genomic_DNA"/>
</dbReference>
<name>A0A9Q3W7Z7_9GAMM</name>
<evidence type="ECO:0000256" key="2">
    <source>
        <dbReference type="SAM" id="SignalP"/>
    </source>
</evidence>
<reference evidence="4" key="1">
    <citation type="submission" date="2022-01" db="EMBL/GenBank/DDBJ databases">
        <authorList>
            <person name="Karlyshev A.V."/>
            <person name="Jaspars M."/>
        </authorList>
    </citation>
    <scope>NUCLEOTIDE SEQUENCE</scope>
    <source>
        <strain evidence="4">AGSA3-2</strain>
    </source>
</reference>
<evidence type="ECO:0000313" key="4">
    <source>
        <dbReference type="EMBL" id="MCE7510714.1"/>
    </source>
</evidence>
<sequence length="121" mass="13156">MRILKCLPMLLLSTTVQAETLRLNVENAEQSRSPDTARDVIDVKLDPKSRKALADFTRTRVGRQIHLFVDGHLLTSPTLQSVIDTGSLRLSAGEEGFGGKTAGEVAKTLNKGGPLTLTDER</sequence>
<dbReference type="AlphaFoldDB" id="A0A9Q3W7Z7"/>
<feature type="region of interest" description="Disordered" evidence="1">
    <location>
        <begin position="101"/>
        <end position="121"/>
    </location>
</feature>
<evidence type="ECO:0000259" key="3">
    <source>
        <dbReference type="Pfam" id="PF22599"/>
    </source>
</evidence>
<dbReference type="InterPro" id="IPR054384">
    <property type="entry name" value="SecDF_P1_head"/>
</dbReference>
<dbReference type="Gene3D" id="3.30.1360.200">
    <property type="match status" value="1"/>
</dbReference>
<dbReference type="Proteomes" id="UP001107961">
    <property type="component" value="Unassembled WGS sequence"/>
</dbReference>
<evidence type="ECO:0000313" key="5">
    <source>
        <dbReference type="Proteomes" id="UP001107961"/>
    </source>
</evidence>
<organism evidence="4 5">
    <name type="scientific">Alloalcanivorax xenomutans</name>
    <dbReference type="NCBI Taxonomy" id="1094342"/>
    <lineage>
        <taxon>Bacteria</taxon>
        <taxon>Pseudomonadati</taxon>
        <taxon>Pseudomonadota</taxon>
        <taxon>Gammaproteobacteria</taxon>
        <taxon>Oceanospirillales</taxon>
        <taxon>Alcanivoracaceae</taxon>
        <taxon>Alloalcanivorax</taxon>
    </lineage>
</organism>
<dbReference type="Pfam" id="PF22599">
    <property type="entry name" value="SecDF_P1_head"/>
    <property type="match status" value="1"/>
</dbReference>
<comment type="caution">
    <text evidence="4">The sequence shown here is derived from an EMBL/GenBank/DDBJ whole genome shotgun (WGS) entry which is preliminary data.</text>
</comment>
<gene>
    <name evidence="4" type="ORF">LZG35_18920</name>
</gene>
<feature type="domain" description="SecDF P1 head subdomain" evidence="3">
    <location>
        <begin position="24"/>
        <end position="112"/>
    </location>
</feature>
<feature type="chain" id="PRO_5040253138" description="SecDF P1 head subdomain domain-containing protein" evidence="2">
    <location>
        <begin position="19"/>
        <end position="121"/>
    </location>
</feature>